<gene>
    <name evidence="9" type="ORF">GLAREA_01198</name>
</gene>
<evidence type="ECO:0000256" key="6">
    <source>
        <dbReference type="ARBA" id="ARBA00022989"/>
    </source>
</evidence>
<dbReference type="OMA" id="RRSMIGI"/>
<feature type="transmembrane region" description="Helical" evidence="8">
    <location>
        <begin position="245"/>
        <end position="262"/>
    </location>
</feature>
<feature type="transmembrane region" description="Helical" evidence="8">
    <location>
        <begin position="199"/>
        <end position="225"/>
    </location>
</feature>
<feature type="transmembrane region" description="Helical" evidence="8">
    <location>
        <begin position="315"/>
        <end position="335"/>
    </location>
</feature>
<evidence type="ECO:0000256" key="5">
    <source>
        <dbReference type="ARBA" id="ARBA00022692"/>
    </source>
</evidence>
<keyword evidence="6 8" id="KW-1133">Transmembrane helix</keyword>
<feature type="transmembrane region" description="Helical" evidence="8">
    <location>
        <begin position="6"/>
        <end position="25"/>
    </location>
</feature>
<feature type="transmembrane region" description="Helical" evidence="8">
    <location>
        <begin position="84"/>
        <end position="109"/>
    </location>
</feature>
<evidence type="ECO:0000313" key="9">
    <source>
        <dbReference type="EMBL" id="EPE25286.1"/>
    </source>
</evidence>
<reference evidence="9 10" key="1">
    <citation type="journal article" date="2013" name="BMC Genomics">
        <title>Genomics-driven discovery of the pneumocandin biosynthetic gene cluster in the fungus Glarea lozoyensis.</title>
        <authorList>
            <person name="Chen L."/>
            <person name="Yue Q."/>
            <person name="Zhang X."/>
            <person name="Xiang M."/>
            <person name="Wang C."/>
            <person name="Li S."/>
            <person name="Che Y."/>
            <person name="Ortiz-Lopez F.J."/>
            <person name="Bills G.F."/>
            <person name="Liu X."/>
            <person name="An Z."/>
        </authorList>
    </citation>
    <scope>NUCLEOTIDE SEQUENCE [LARGE SCALE GENOMIC DNA]</scope>
    <source>
        <strain evidence="10">ATCC 20868 / MF5171</strain>
    </source>
</reference>
<dbReference type="eggNOG" id="ENOG502RZM3">
    <property type="taxonomic scope" value="Eukaryota"/>
</dbReference>
<dbReference type="RefSeq" id="XP_008086605.1">
    <property type="nucleotide sequence ID" value="XM_008088414.1"/>
</dbReference>
<dbReference type="InterPro" id="IPR007272">
    <property type="entry name" value="Sulf_transp_TsuA/YedE"/>
</dbReference>
<dbReference type="GO" id="GO:0005886">
    <property type="term" value="C:plasma membrane"/>
    <property type="evidence" value="ECO:0007669"/>
    <property type="project" value="UniProtKB-SubCell"/>
</dbReference>
<keyword evidence="10" id="KW-1185">Reference proteome</keyword>
<feature type="transmembrane region" description="Helical" evidence="8">
    <location>
        <begin position="165"/>
        <end position="187"/>
    </location>
</feature>
<evidence type="ECO:0000313" key="10">
    <source>
        <dbReference type="Proteomes" id="UP000016922"/>
    </source>
</evidence>
<keyword evidence="2" id="KW-0813">Transport</keyword>
<evidence type="ECO:0000256" key="7">
    <source>
        <dbReference type="ARBA" id="ARBA00023136"/>
    </source>
</evidence>
<feature type="transmembrane region" description="Helical" evidence="8">
    <location>
        <begin position="121"/>
        <end position="136"/>
    </location>
</feature>
<dbReference type="STRING" id="1116229.S3CZQ5"/>
<dbReference type="PANTHER" id="PTHR30574">
    <property type="entry name" value="INNER MEMBRANE PROTEIN YEDE"/>
    <property type="match status" value="1"/>
</dbReference>
<dbReference type="Proteomes" id="UP000016922">
    <property type="component" value="Unassembled WGS sequence"/>
</dbReference>
<evidence type="ECO:0000256" key="1">
    <source>
        <dbReference type="ARBA" id="ARBA00004429"/>
    </source>
</evidence>
<evidence type="ECO:0000256" key="8">
    <source>
        <dbReference type="SAM" id="Phobius"/>
    </source>
</evidence>
<evidence type="ECO:0000256" key="4">
    <source>
        <dbReference type="ARBA" id="ARBA00022519"/>
    </source>
</evidence>
<dbReference type="Pfam" id="PF04143">
    <property type="entry name" value="Sulf_transp"/>
    <property type="match status" value="1"/>
</dbReference>
<dbReference type="GeneID" id="19460256"/>
<accession>S3CZQ5</accession>
<protein>
    <submittedName>
        <fullName evidence="9">Uncharacterized protein</fullName>
    </submittedName>
</protein>
<dbReference type="KEGG" id="glz:GLAREA_01198"/>
<keyword evidence="3" id="KW-1003">Cell membrane</keyword>
<keyword evidence="5 8" id="KW-0812">Transmembrane</keyword>
<dbReference type="EMBL" id="KE145371">
    <property type="protein sequence ID" value="EPE25286.1"/>
    <property type="molecule type" value="Genomic_DNA"/>
</dbReference>
<keyword evidence="4" id="KW-0997">Cell inner membrane</keyword>
<proteinExistence type="predicted"/>
<dbReference type="OrthoDB" id="10254418at2759"/>
<feature type="transmembrane region" description="Helical" evidence="8">
    <location>
        <begin position="274"/>
        <end position="295"/>
    </location>
</feature>
<keyword evidence="7 8" id="KW-0472">Membrane</keyword>
<evidence type="ECO:0000256" key="2">
    <source>
        <dbReference type="ARBA" id="ARBA00022448"/>
    </source>
</evidence>
<organism evidence="9 10">
    <name type="scientific">Glarea lozoyensis (strain ATCC 20868 / MF5171)</name>
    <dbReference type="NCBI Taxonomy" id="1116229"/>
    <lineage>
        <taxon>Eukaryota</taxon>
        <taxon>Fungi</taxon>
        <taxon>Dikarya</taxon>
        <taxon>Ascomycota</taxon>
        <taxon>Pezizomycotina</taxon>
        <taxon>Leotiomycetes</taxon>
        <taxon>Helotiales</taxon>
        <taxon>Helotiaceae</taxon>
        <taxon>Glarea</taxon>
    </lineage>
</organism>
<evidence type="ECO:0000256" key="3">
    <source>
        <dbReference type="ARBA" id="ARBA00022475"/>
    </source>
</evidence>
<sequence length="337" mass="34700">MASFPWPNALSGAIFGAALTAAGMYSPSTIIGQMNLTNFHMMKGFLSASATSALAIVLANNLSLSKCQPRTPATISLPSFSNVYNGNLIGGILLGLGMTLTGACPGTVFPQVATGISSAKQVLLGSAIGGIIYSWLKPRLQASTINKKQEAFTKPTVPQRVGTDAWMGLATYEILCGSLVAGAAYAFPQHDPSLVNPILGGILIGISQFTSLLLTSSTLGISSAFEQFGDNFWWLFTPSQPRPSIKATIFAFGALGGSWILTQVAEVPAPYDAMAISTTRAILGGISLIVGSRIAGGCTSGHGISGMSMLSVASFVTVGGMFAGGMGSAAVFRLVGW</sequence>
<dbReference type="AlphaFoldDB" id="S3CZQ5"/>
<comment type="subcellular location">
    <subcellularLocation>
        <location evidence="1">Cell inner membrane</location>
        <topology evidence="1">Multi-pass membrane protein</topology>
    </subcellularLocation>
</comment>
<name>S3CZQ5_GLAL2</name>
<dbReference type="PANTHER" id="PTHR30574:SF1">
    <property type="entry name" value="SULPHUR TRANSPORT DOMAIN-CONTAINING PROTEIN"/>
    <property type="match status" value="1"/>
</dbReference>
<dbReference type="HOGENOM" id="CLU_053006_0_0_1"/>
<feature type="transmembrane region" description="Helical" evidence="8">
    <location>
        <begin position="45"/>
        <end position="64"/>
    </location>
</feature>